<sequence length="586" mass="59374">MNGDVLRLMSIGASLGALGLFDPSCASNASNWERSMRIRVRVGRPWMIGVVAAVIAVLAGVQPASAAGPSVSPVRSVVSVPLTDPPVVPACEGTTSTADGSDNTPTSFTLIGEAQTELLASRVVFQYGNEGTRVMDDATGALSSFAGGLPYCGGKLDGAGNVDLGWRFCTDFHAGGCAGRPPGEVEGNPKISEESAHQIAYVLSTADVSTKRSRALAQLQVWCLSEGHAADTVNTEARNYFNQYQFDGSDPANPETAVISDAEATCAQHPVIPATPTLAVTGPAQPSTTVAQTAQFTVAANFDWPITITSTGTGPVTLCPGAAAGVTLTDGILTAPQSSNVALCTTTDTAGAVTLTAAATGMPTAIDLSYVWNGDPTCQVFVDFLTPTGESLSASATTDFVAPADLFGGITIAKTDVSGAPLSGASFSIFLSQADATAGVNPVTLDGLSVFPVGADGTLTLSEIRRSDWANGAPVAPGDTGYQSYWLKEITAPTGYVLLASPIEFSVTEGTTTAGIDLAVANVRADVPTTGGGSGDGTVANTGNGTLANTGGVDQSPALALSGLLLLVGAALMSARGARRRSRSLT</sequence>
<keyword evidence="1" id="KW-0472">Membrane</keyword>
<evidence type="ECO:0000313" key="3">
    <source>
        <dbReference type="EMBL" id="KAB1883298.1"/>
    </source>
</evidence>
<evidence type="ECO:0000259" key="2">
    <source>
        <dbReference type="Pfam" id="PF17802"/>
    </source>
</evidence>
<comment type="caution">
    <text evidence="3">The sequence shown here is derived from an EMBL/GenBank/DDBJ whole genome shotgun (WGS) entry which is preliminary data.</text>
</comment>
<dbReference type="Pfam" id="PF17802">
    <property type="entry name" value="SpaA"/>
    <property type="match status" value="1"/>
</dbReference>
<reference evidence="3 4" key="1">
    <citation type="submission" date="2019-09" db="EMBL/GenBank/DDBJ databases">
        <title>Whole genome sequencing of Microbacterium maritypicum.</title>
        <authorList>
            <person name="Lenchi N."/>
        </authorList>
    </citation>
    <scope>NUCLEOTIDE SEQUENCE [LARGE SCALE GENOMIC DNA]</scope>
    <source>
        <strain evidence="3 4">DSM 12512</strain>
    </source>
</reference>
<name>A0AAD3X0P0_MICMQ</name>
<dbReference type="Proteomes" id="UP000436027">
    <property type="component" value="Unassembled WGS sequence"/>
</dbReference>
<proteinExistence type="predicted"/>
<dbReference type="NCBIfam" id="TIGR01167">
    <property type="entry name" value="LPXTG_anchor"/>
    <property type="match status" value="1"/>
</dbReference>
<dbReference type="Gene3D" id="2.60.40.10">
    <property type="entry name" value="Immunoglobulins"/>
    <property type="match status" value="1"/>
</dbReference>
<feature type="transmembrane region" description="Helical" evidence="1">
    <location>
        <begin position="46"/>
        <end position="65"/>
    </location>
</feature>
<keyword evidence="1" id="KW-0812">Transmembrane</keyword>
<feature type="domain" description="SpaA-like prealbumin fold" evidence="2">
    <location>
        <begin position="409"/>
        <end position="512"/>
    </location>
</feature>
<dbReference type="AlphaFoldDB" id="A0AAD3X0P0"/>
<dbReference type="EMBL" id="WAAQ01000002">
    <property type="protein sequence ID" value="KAB1883298.1"/>
    <property type="molecule type" value="Genomic_DNA"/>
</dbReference>
<evidence type="ECO:0000313" key="4">
    <source>
        <dbReference type="Proteomes" id="UP000436027"/>
    </source>
</evidence>
<evidence type="ECO:0000256" key="1">
    <source>
        <dbReference type="SAM" id="Phobius"/>
    </source>
</evidence>
<keyword evidence="1" id="KW-1133">Transmembrane helix</keyword>
<dbReference type="GO" id="GO:0005975">
    <property type="term" value="P:carbohydrate metabolic process"/>
    <property type="evidence" value="ECO:0007669"/>
    <property type="project" value="UniProtKB-ARBA"/>
</dbReference>
<dbReference type="InterPro" id="IPR041033">
    <property type="entry name" value="SpaA_PFL_dom_1"/>
</dbReference>
<dbReference type="InterPro" id="IPR013783">
    <property type="entry name" value="Ig-like_fold"/>
</dbReference>
<accession>A0AAD3X0P0</accession>
<organism evidence="3 4">
    <name type="scientific">Microbacterium maritypicum</name>
    <name type="common">Microbacterium liquefaciens</name>
    <dbReference type="NCBI Taxonomy" id="33918"/>
    <lineage>
        <taxon>Bacteria</taxon>
        <taxon>Bacillati</taxon>
        <taxon>Actinomycetota</taxon>
        <taxon>Actinomycetes</taxon>
        <taxon>Micrococcales</taxon>
        <taxon>Microbacteriaceae</taxon>
        <taxon>Microbacterium</taxon>
    </lineage>
</organism>
<gene>
    <name evidence="3" type="ORF">F6W70_11735</name>
</gene>
<protein>
    <submittedName>
        <fullName evidence="3">LPXTG cell wall anchor domain-containing protein</fullName>
    </submittedName>
</protein>